<dbReference type="EMBL" id="FXYD01000004">
    <property type="protein sequence ID" value="SMX42653.1"/>
    <property type="molecule type" value="Genomic_DNA"/>
</dbReference>
<proteinExistence type="predicted"/>
<sequence length="248" mass="28566">MESDDVYLGGALPFQQRFEKSRRPFVNPGKYLPAVDCDLDMIISIVVPAPEVDYETIKRASIERRYAEFQAEFEGRSELLLLHSMLVAMLRRNDPPREALKLFVRLWEEKGDYLANELSMRWKVSAATTFGDCGETLEQRAVGMGLSILFDSIKLHESERRLSGQRSELPFPTVSRKERHAIAFDVKPFSVARGDMDRNLLARLSLMARKDEAIYPLAYSMLSEIMTDQRTVFARLQKLRIAEWIEKA</sequence>
<protein>
    <submittedName>
        <fullName evidence="1">Uncharacterized protein</fullName>
    </submittedName>
</protein>
<dbReference type="AlphaFoldDB" id="A0A238KIN4"/>
<reference evidence="2" key="1">
    <citation type="submission" date="2017-05" db="EMBL/GenBank/DDBJ databases">
        <authorList>
            <person name="Rodrigo-Torres L."/>
            <person name="Arahal R. D."/>
            <person name="Lucena T."/>
        </authorList>
    </citation>
    <scope>NUCLEOTIDE SEQUENCE [LARGE SCALE GENOMIC DNA]</scope>
    <source>
        <strain evidence="2">CECT 8868</strain>
    </source>
</reference>
<evidence type="ECO:0000313" key="1">
    <source>
        <dbReference type="EMBL" id="SMX42653.1"/>
    </source>
</evidence>
<dbReference type="OrthoDB" id="7834507at2"/>
<gene>
    <name evidence="1" type="ORF">OCA8868_02807</name>
</gene>
<dbReference type="RefSeq" id="WP_093997149.1">
    <property type="nucleotide sequence ID" value="NZ_FXYD01000004.1"/>
</dbReference>
<accession>A0A238KIN4</accession>
<dbReference type="Proteomes" id="UP000203464">
    <property type="component" value="Unassembled WGS sequence"/>
</dbReference>
<organism evidence="1 2">
    <name type="scientific">Octadecabacter ascidiaceicola</name>
    <dbReference type="NCBI Taxonomy" id="1655543"/>
    <lineage>
        <taxon>Bacteria</taxon>
        <taxon>Pseudomonadati</taxon>
        <taxon>Pseudomonadota</taxon>
        <taxon>Alphaproteobacteria</taxon>
        <taxon>Rhodobacterales</taxon>
        <taxon>Roseobacteraceae</taxon>
        <taxon>Octadecabacter</taxon>
    </lineage>
</organism>
<keyword evidence="2" id="KW-1185">Reference proteome</keyword>
<name>A0A238KIN4_9RHOB</name>
<evidence type="ECO:0000313" key="2">
    <source>
        <dbReference type="Proteomes" id="UP000203464"/>
    </source>
</evidence>